<dbReference type="InterPro" id="IPR052997">
    <property type="entry name" value="RRT15-like"/>
</dbReference>
<dbReference type="Proteomes" id="UP000825729">
    <property type="component" value="Unassembled WGS sequence"/>
</dbReference>
<gene>
    <name evidence="2" type="ORF">H6P81_021461</name>
</gene>
<dbReference type="EMBL" id="JAINDJ010000053">
    <property type="protein sequence ID" value="KAG9438589.1"/>
    <property type="molecule type" value="Genomic_DNA"/>
</dbReference>
<reference evidence="2 3" key="1">
    <citation type="submission" date="2021-07" db="EMBL/GenBank/DDBJ databases">
        <title>The Aristolochia fimbriata genome: insights into angiosperm evolution, floral development and chemical biosynthesis.</title>
        <authorList>
            <person name="Jiao Y."/>
        </authorList>
    </citation>
    <scope>NUCLEOTIDE SEQUENCE [LARGE SCALE GENOMIC DNA]</scope>
    <source>
        <strain evidence="2">IBCAS-2021</strain>
        <tissue evidence="2">Leaf</tissue>
    </source>
</reference>
<evidence type="ECO:0000313" key="2">
    <source>
        <dbReference type="EMBL" id="KAG9438589.1"/>
    </source>
</evidence>
<protein>
    <submittedName>
        <fullName evidence="2">Uncharacterized protein</fullName>
    </submittedName>
</protein>
<sequence length="333" mass="36630">MTNCVNQRFLITRLNYYQRLVIGGVKLTCLRDGLNPTPVPYWWVNNPTLGEFCFTMIGRADIEGSKQRRYERLGCHKPGYPCGNFFDTSSFKFRRCAASQTPTTMSSMGYFRPALEKKEGNAPPPTNGIKITLREHPRGPSQCFVLIKRSVPLVGTSSGRLFGRGKAPKGGRSIRSPARRGDDLSPMGSSFEQSHGRPAGWGPWDPVPNPPSQSFSRLRIHFADFPCLHCSIDRGCSPWRPDAVMSTTRRGGTFGPSSFQGRPGRTPDLCGVAGGQAVKAEKITLPGAPPGVSGLPSVAVKPCVRFRNFNPIPFEGWRDAALSYELPLSLRID</sequence>
<dbReference type="PANTHER" id="PTHR33047:SF8">
    <property type="entry name" value="REGULATOR OF RDNA TRANSCRIPTION PROTEIN 15"/>
    <property type="match status" value="1"/>
</dbReference>
<evidence type="ECO:0000256" key="1">
    <source>
        <dbReference type="SAM" id="MobiDB-lite"/>
    </source>
</evidence>
<name>A0AAV7DPV7_ARIFI</name>
<accession>A0AAV7DPV7</accession>
<proteinExistence type="predicted"/>
<dbReference type="PANTHER" id="PTHR33047">
    <property type="entry name" value="PROTEIN TAR1"/>
    <property type="match status" value="1"/>
</dbReference>
<keyword evidence="3" id="KW-1185">Reference proteome</keyword>
<organism evidence="2 3">
    <name type="scientific">Aristolochia fimbriata</name>
    <name type="common">White veined hardy Dutchman's pipe vine</name>
    <dbReference type="NCBI Taxonomy" id="158543"/>
    <lineage>
        <taxon>Eukaryota</taxon>
        <taxon>Viridiplantae</taxon>
        <taxon>Streptophyta</taxon>
        <taxon>Embryophyta</taxon>
        <taxon>Tracheophyta</taxon>
        <taxon>Spermatophyta</taxon>
        <taxon>Magnoliopsida</taxon>
        <taxon>Magnoliidae</taxon>
        <taxon>Piperales</taxon>
        <taxon>Aristolochiaceae</taxon>
        <taxon>Aristolochia</taxon>
    </lineage>
</organism>
<feature type="region of interest" description="Disordered" evidence="1">
    <location>
        <begin position="159"/>
        <end position="201"/>
    </location>
</feature>
<dbReference type="AlphaFoldDB" id="A0AAV7DPV7"/>
<comment type="caution">
    <text evidence="2">The sequence shown here is derived from an EMBL/GenBank/DDBJ whole genome shotgun (WGS) entry which is preliminary data.</text>
</comment>
<evidence type="ECO:0000313" key="3">
    <source>
        <dbReference type="Proteomes" id="UP000825729"/>
    </source>
</evidence>